<name>A0A382T5H9_9ZZZZ</name>
<gene>
    <name evidence="6" type="ORF">METZ01_LOCUS370264</name>
</gene>
<feature type="non-terminal residue" evidence="6">
    <location>
        <position position="1"/>
    </location>
</feature>
<dbReference type="PANTHER" id="PTHR43788">
    <property type="entry name" value="DNA2/NAM7 HELICASE FAMILY MEMBER"/>
    <property type="match status" value="1"/>
</dbReference>
<proteinExistence type="predicted"/>
<dbReference type="EMBL" id="UINC01134091">
    <property type="protein sequence ID" value="SVD17410.1"/>
    <property type="molecule type" value="Genomic_DNA"/>
</dbReference>
<dbReference type="InterPro" id="IPR050534">
    <property type="entry name" value="Coronavir_polyprotein_1ab"/>
</dbReference>
<dbReference type="SUPFAM" id="SSF52540">
    <property type="entry name" value="P-loop containing nucleoside triphosphate hydrolases"/>
    <property type="match status" value="1"/>
</dbReference>
<evidence type="ECO:0000256" key="3">
    <source>
        <dbReference type="ARBA" id="ARBA00022806"/>
    </source>
</evidence>
<dbReference type="InterPro" id="IPR027417">
    <property type="entry name" value="P-loop_NTPase"/>
</dbReference>
<dbReference type="GO" id="GO:0016787">
    <property type="term" value="F:hydrolase activity"/>
    <property type="evidence" value="ECO:0007669"/>
    <property type="project" value="UniProtKB-KW"/>
</dbReference>
<dbReference type="GO" id="GO:0043139">
    <property type="term" value="F:5'-3' DNA helicase activity"/>
    <property type="evidence" value="ECO:0007669"/>
    <property type="project" value="TreeGrafter"/>
</dbReference>
<evidence type="ECO:0000256" key="2">
    <source>
        <dbReference type="ARBA" id="ARBA00022801"/>
    </source>
</evidence>
<organism evidence="6">
    <name type="scientific">marine metagenome</name>
    <dbReference type="NCBI Taxonomy" id="408172"/>
    <lineage>
        <taxon>unclassified sequences</taxon>
        <taxon>metagenomes</taxon>
        <taxon>ecological metagenomes</taxon>
    </lineage>
</organism>
<dbReference type="GO" id="GO:0005524">
    <property type="term" value="F:ATP binding"/>
    <property type="evidence" value="ECO:0007669"/>
    <property type="project" value="UniProtKB-KW"/>
</dbReference>
<dbReference type="AlphaFoldDB" id="A0A382T5H9"/>
<dbReference type="InterPro" id="IPR041679">
    <property type="entry name" value="DNA2/NAM7-like_C"/>
</dbReference>
<dbReference type="CDD" id="cd18808">
    <property type="entry name" value="SF1_C_Upf1"/>
    <property type="match status" value="1"/>
</dbReference>
<dbReference type="InterPro" id="IPR047187">
    <property type="entry name" value="SF1_C_Upf1"/>
</dbReference>
<dbReference type="Pfam" id="PF13087">
    <property type="entry name" value="AAA_12"/>
    <property type="match status" value="1"/>
</dbReference>
<feature type="non-terminal residue" evidence="6">
    <location>
        <position position="305"/>
    </location>
</feature>
<evidence type="ECO:0000256" key="1">
    <source>
        <dbReference type="ARBA" id="ARBA00022741"/>
    </source>
</evidence>
<dbReference type="PANTHER" id="PTHR43788:SF8">
    <property type="entry name" value="DNA-BINDING PROTEIN SMUBP-2"/>
    <property type="match status" value="1"/>
</dbReference>
<accession>A0A382T5H9</accession>
<evidence type="ECO:0000256" key="4">
    <source>
        <dbReference type="ARBA" id="ARBA00022840"/>
    </source>
</evidence>
<feature type="domain" description="DNA2/NAM7 helicase-like C-terminal" evidence="5">
    <location>
        <begin position="27"/>
        <end position="225"/>
    </location>
</feature>
<evidence type="ECO:0000259" key="5">
    <source>
        <dbReference type="Pfam" id="PF13087"/>
    </source>
</evidence>
<dbReference type="Gene3D" id="3.40.50.300">
    <property type="entry name" value="P-loop containing nucleotide triphosphate hydrolases"/>
    <property type="match status" value="1"/>
</dbReference>
<protein>
    <recommendedName>
        <fullName evidence="5">DNA2/NAM7 helicase-like C-terminal domain-containing protein</fullName>
    </recommendedName>
</protein>
<keyword evidence="1" id="KW-0547">Nucleotide-binding</keyword>
<keyword evidence="2" id="KW-0378">Hydrolase</keyword>
<reference evidence="6" key="1">
    <citation type="submission" date="2018-05" db="EMBL/GenBank/DDBJ databases">
        <authorList>
            <person name="Lanie J.A."/>
            <person name="Ng W.-L."/>
            <person name="Kazmierczak K.M."/>
            <person name="Andrzejewski T.M."/>
            <person name="Davidsen T.M."/>
            <person name="Wayne K.J."/>
            <person name="Tettelin H."/>
            <person name="Glass J.I."/>
            <person name="Rusch D."/>
            <person name="Podicherti R."/>
            <person name="Tsui H.-C.T."/>
            <person name="Winkler M.E."/>
        </authorList>
    </citation>
    <scope>NUCLEOTIDE SEQUENCE</scope>
</reference>
<sequence length="305" mass="34770">PPTKVAVAGSGGDDESDFFDDQVIEEDSILEEALAAGFEQEWLSWHYRSQDESLIDFSNIHYYDGRLATFPSPTDNRPDLGIFYKRVDGQFDHGKGRTNPIEADAMIAEVVARLDEPATSELTYGFVTLNKEQRTLIENKLAKHPHPRLRELFEEEDPEQRIFVLNLEEVQGRERDVIVMGTSFSKRRGEGTLPLNFGPLTNSGGERRLNVAVTRARKQVVVVSSFDPEDMREPKSLGLIHLKEYLARAARQASDVENRKTDDDNHQHSDRDHIREICLRLEDKGIEVEVLRGLSQFRVDLALRL</sequence>
<keyword evidence="4" id="KW-0067">ATP-binding</keyword>
<keyword evidence="3" id="KW-0347">Helicase</keyword>
<evidence type="ECO:0000313" key="6">
    <source>
        <dbReference type="EMBL" id="SVD17410.1"/>
    </source>
</evidence>